<comment type="caution">
    <text evidence="1">The sequence shown here is derived from an EMBL/GenBank/DDBJ whole genome shotgun (WGS) entry which is preliminary data.</text>
</comment>
<evidence type="ECO:0000313" key="1">
    <source>
        <dbReference type="EMBL" id="RUS71561.1"/>
    </source>
</evidence>
<dbReference type="EMBL" id="RQTK01001196">
    <property type="protein sequence ID" value="RUS71561.1"/>
    <property type="molecule type" value="Genomic_DNA"/>
</dbReference>
<reference evidence="1 2" key="1">
    <citation type="submission" date="2019-01" db="EMBL/GenBank/DDBJ databases">
        <title>A draft genome assembly of the solar-powered sea slug Elysia chlorotica.</title>
        <authorList>
            <person name="Cai H."/>
            <person name="Li Q."/>
            <person name="Fang X."/>
            <person name="Li J."/>
            <person name="Curtis N.E."/>
            <person name="Altenburger A."/>
            <person name="Shibata T."/>
            <person name="Feng M."/>
            <person name="Maeda T."/>
            <person name="Schwartz J.A."/>
            <person name="Shigenobu S."/>
            <person name="Lundholm N."/>
            <person name="Nishiyama T."/>
            <person name="Yang H."/>
            <person name="Hasebe M."/>
            <person name="Li S."/>
            <person name="Pierce S.K."/>
            <person name="Wang J."/>
        </authorList>
    </citation>
    <scope>NUCLEOTIDE SEQUENCE [LARGE SCALE GENOMIC DNA]</scope>
    <source>
        <strain evidence="1">EC2010</strain>
        <tissue evidence="1">Whole organism of an adult</tissue>
    </source>
</reference>
<dbReference type="Proteomes" id="UP000271974">
    <property type="component" value="Unassembled WGS sequence"/>
</dbReference>
<organism evidence="1 2">
    <name type="scientific">Elysia chlorotica</name>
    <name type="common">Eastern emerald elysia</name>
    <name type="synonym">Sea slug</name>
    <dbReference type="NCBI Taxonomy" id="188477"/>
    <lineage>
        <taxon>Eukaryota</taxon>
        <taxon>Metazoa</taxon>
        <taxon>Spiralia</taxon>
        <taxon>Lophotrochozoa</taxon>
        <taxon>Mollusca</taxon>
        <taxon>Gastropoda</taxon>
        <taxon>Heterobranchia</taxon>
        <taxon>Euthyneura</taxon>
        <taxon>Panpulmonata</taxon>
        <taxon>Sacoglossa</taxon>
        <taxon>Placobranchoidea</taxon>
        <taxon>Plakobranchidae</taxon>
        <taxon>Elysia</taxon>
    </lineage>
</organism>
<keyword evidence="2" id="KW-1185">Reference proteome</keyword>
<sequence>MALVIDDEAREAELAICGELPFTTLVSGSKKGAVSVKKRKTITISSDDNDDSDGEKIGKGRIKEDRKIKREDETDSTWRLDVYTRNKMGYQPKGLRLTGYTITTYPRVCAQLDQPESKCLHITAQYRDGMELISKTQPSVSISLLSTEMVWSLYQRHSQVSPYHCSVQRWYGACIKDTAKAFRAVGGYCIGTKLQEMEETEANTQKPLLKGRKYFHSGHVQTMQDQKDNKKAVGGCCIGTEVQKPAAVGGCCIDTAVQIPASDAKPIIHTKGKKRSADEEVLIYLEERETNRPQERDGALRLRSVEAHTQYALREEEKEEKSKESLAAELIMTSFIVHQNMSFFATGISPECLRQAFKDSKIAAGKKRSADEEVLICLEEQETNRP</sequence>
<accession>A0A3S0Z860</accession>
<dbReference type="AlphaFoldDB" id="A0A3S0Z860"/>
<protein>
    <submittedName>
        <fullName evidence="1">Uncharacterized protein</fullName>
    </submittedName>
</protein>
<name>A0A3S0Z860_ELYCH</name>
<proteinExistence type="predicted"/>
<gene>
    <name evidence="1" type="ORF">EGW08_020679</name>
</gene>
<evidence type="ECO:0000313" key="2">
    <source>
        <dbReference type="Proteomes" id="UP000271974"/>
    </source>
</evidence>